<dbReference type="Proteomes" id="UP001174909">
    <property type="component" value="Unassembled WGS sequence"/>
</dbReference>
<dbReference type="EMBL" id="CASHTH010001687">
    <property type="protein sequence ID" value="CAI8018443.1"/>
    <property type="molecule type" value="Genomic_DNA"/>
</dbReference>
<evidence type="ECO:0000256" key="3">
    <source>
        <dbReference type="ARBA" id="ARBA00022723"/>
    </source>
</evidence>
<sequence>MLRDVRAGGDSAVRRYASLLDDADLDTLEVPEAELEAAWDDTPDDLKQALQLAARRITEFHEATLPRDWVDLSGGLGELVRPLERVGLYAPGGTAAYPSTVLMTAIPARVAGVSEVVLATPRRGQEPLNSTVLAAARIAGVDAVYQVGGVPAIGALAYGTETIRKVDKICGPGNVFVAYAKRMVQGQVDIDGVFGPTETILLADESANPVFCAADLIAQAEHDPMASAILVTDSQNLIYTVEAELDGQITERQGCIVLVDDFTEAIAVANHIAPEHLCLMVANPWAWAGQVRNAGGLFLGEFSPEVMGDYIAGPSHVMPTGGTARFSSALSVHHFLRTMPVVGLSLQRFTDLGAAAVRIAEAEGLPGHAGAVQARLDHIAAMQTR</sequence>
<proteinExistence type="inferred from homology"/>
<dbReference type="GO" id="GO:0000105">
    <property type="term" value="P:L-histidine biosynthetic process"/>
    <property type="evidence" value="ECO:0007669"/>
    <property type="project" value="InterPro"/>
</dbReference>
<dbReference type="Gene3D" id="3.40.50.1980">
    <property type="entry name" value="Nitrogenase molybdenum iron protein domain"/>
    <property type="match status" value="2"/>
</dbReference>
<dbReference type="FunFam" id="3.40.50.1980:FF:000026">
    <property type="entry name" value="Histidinol dehydrogenase"/>
    <property type="match status" value="1"/>
</dbReference>
<keyword evidence="8" id="KW-1185">Reference proteome</keyword>
<evidence type="ECO:0000256" key="5">
    <source>
        <dbReference type="ARBA" id="ARBA00023002"/>
    </source>
</evidence>
<dbReference type="GO" id="GO:0004399">
    <property type="term" value="F:histidinol dehydrogenase activity"/>
    <property type="evidence" value="ECO:0007669"/>
    <property type="project" value="InterPro"/>
</dbReference>
<dbReference type="HAMAP" id="MF_01024">
    <property type="entry name" value="HisD"/>
    <property type="match status" value="1"/>
</dbReference>
<dbReference type="PANTHER" id="PTHR21256:SF2">
    <property type="entry name" value="HISTIDINE BIOSYNTHESIS TRIFUNCTIONAL PROTEIN"/>
    <property type="match status" value="1"/>
</dbReference>
<dbReference type="GO" id="GO:0051287">
    <property type="term" value="F:NAD binding"/>
    <property type="evidence" value="ECO:0007669"/>
    <property type="project" value="InterPro"/>
</dbReference>
<dbReference type="InterPro" id="IPR012131">
    <property type="entry name" value="Hstdl_DH"/>
</dbReference>
<comment type="caution">
    <text evidence="7">The sequence shown here is derived from an EMBL/GenBank/DDBJ whole genome shotgun (WGS) entry which is preliminary data.</text>
</comment>
<dbReference type="Pfam" id="PF00815">
    <property type="entry name" value="Histidinol_dh"/>
    <property type="match status" value="1"/>
</dbReference>
<comment type="cofactor">
    <cofactor evidence="1">
        <name>Zn(2+)</name>
        <dbReference type="ChEBI" id="CHEBI:29105"/>
    </cofactor>
</comment>
<dbReference type="PIRSF" id="PIRSF000099">
    <property type="entry name" value="Histidinol_dh"/>
    <property type="match status" value="1"/>
</dbReference>
<comment type="similarity">
    <text evidence="2 6">Belongs to the histidinol dehydrogenase family.</text>
</comment>
<dbReference type="AlphaFoldDB" id="A0AA35WEH1"/>
<dbReference type="PANTHER" id="PTHR21256">
    <property type="entry name" value="HISTIDINOL DEHYDROGENASE HDH"/>
    <property type="match status" value="1"/>
</dbReference>
<protein>
    <submittedName>
        <fullName evidence="7">Histidinol dehydrogenase</fullName>
    </submittedName>
</protein>
<evidence type="ECO:0000256" key="4">
    <source>
        <dbReference type="ARBA" id="ARBA00022833"/>
    </source>
</evidence>
<keyword evidence="5" id="KW-0560">Oxidoreductase</keyword>
<dbReference type="FunFam" id="3.40.50.1980:FF:000001">
    <property type="entry name" value="Histidinol dehydrogenase"/>
    <property type="match status" value="1"/>
</dbReference>
<dbReference type="SUPFAM" id="SSF53720">
    <property type="entry name" value="ALDH-like"/>
    <property type="match status" value="1"/>
</dbReference>
<dbReference type="Gene3D" id="1.20.5.1300">
    <property type="match status" value="1"/>
</dbReference>
<dbReference type="GO" id="GO:0005829">
    <property type="term" value="C:cytosol"/>
    <property type="evidence" value="ECO:0007669"/>
    <property type="project" value="TreeGrafter"/>
</dbReference>
<dbReference type="CDD" id="cd06572">
    <property type="entry name" value="Histidinol_dh"/>
    <property type="match status" value="1"/>
</dbReference>
<dbReference type="PRINTS" id="PR00083">
    <property type="entry name" value="HOLDHDRGNASE"/>
</dbReference>
<organism evidence="7 8">
    <name type="scientific">Geodia barretti</name>
    <name type="common">Barrett's horny sponge</name>
    <dbReference type="NCBI Taxonomy" id="519541"/>
    <lineage>
        <taxon>Eukaryota</taxon>
        <taxon>Metazoa</taxon>
        <taxon>Porifera</taxon>
        <taxon>Demospongiae</taxon>
        <taxon>Heteroscleromorpha</taxon>
        <taxon>Tetractinellida</taxon>
        <taxon>Astrophorina</taxon>
        <taxon>Geodiidae</taxon>
        <taxon>Geodia</taxon>
    </lineage>
</organism>
<evidence type="ECO:0000256" key="6">
    <source>
        <dbReference type="RuleBase" id="RU004175"/>
    </source>
</evidence>
<dbReference type="GO" id="GO:0046872">
    <property type="term" value="F:metal ion binding"/>
    <property type="evidence" value="ECO:0007669"/>
    <property type="project" value="UniProtKB-KW"/>
</dbReference>
<name>A0AA35WEH1_GEOBA</name>
<dbReference type="InterPro" id="IPR016161">
    <property type="entry name" value="Ald_DH/histidinol_DH"/>
</dbReference>
<evidence type="ECO:0000313" key="7">
    <source>
        <dbReference type="EMBL" id="CAI8018443.1"/>
    </source>
</evidence>
<evidence type="ECO:0000256" key="2">
    <source>
        <dbReference type="ARBA" id="ARBA00010178"/>
    </source>
</evidence>
<keyword evidence="3" id="KW-0479">Metal-binding</keyword>
<dbReference type="InterPro" id="IPR022695">
    <property type="entry name" value="Histidinol_DH_monofunct"/>
</dbReference>
<dbReference type="NCBIfam" id="TIGR00069">
    <property type="entry name" value="hisD"/>
    <property type="match status" value="1"/>
</dbReference>
<keyword evidence="4" id="KW-0862">Zinc</keyword>
<evidence type="ECO:0000256" key="1">
    <source>
        <dbReference type="ARBA" id="ARBA00001947"/>
    </source>
</evidence>
<reference evidence="7" key="1">
    <citation type="submission" date="2023-03" db="EMBL/GenBank/DDBJ databases">
        <authorList>
            <person name="Steffen K."/>
            <person name="Cardenas P."/>
        </authorList>
    </citation>
    <scope>NUCLEOTIDE SEQUENCE</scope>
</reference>
<gene>
    <name evidence="7" type="ORF">GBAR_LOCUS11197</name>
</gene>
<evidence type="ECO:0000313" key="8">
    <source>
        <dbReference type="Proteomes" id="UP001174909"/>
    </source>
</evidence>
<accession>A0AA35WEH1</accession>